<keyword evidence="1" id="KW-0732">Signal</keyword>
<keyword evidence="3" id="KW-1185">Reference proteome</keyword>
<dbReference type="Proteomes" id="UP001166291">
    <property type="component" value="Unassembled WGS sequence"/>
</dbReference>
<dbReference type="EMBL" id="JAHWDQ010000003">
    <property type="protein sequence ID" value="MBW2941985.1"/>
    <property type="molecule type" value="Genomic_DNA"/>
</dbReference>
<dbReference type="RefSeq" id="WP_219044199.1">
    <property type="nucleotide sequence ID" value="NZ_JAHWDQ010000003.1"/>
</dbReference>
<sequence>MKQLLITLLFNLTIASSSSWAADCNPPTQPNMPDGDKASMEEMLKGKSAITDYQRENATYRDCVSEKIAQAVDAVKSASDEKSVNEAKANHQRWTESYNQAVSNEEQVAKKFNNALHAYKAANPS</sequence>
<protein>
    <submittedName>
        <fullName evidence="2">Uncharacterized protein</fullName>
    </submittedName>
</protein>
<feature type="chain" id="PRO_5045364698" evidence="1">
    <location>
        <begin position="22"/>
        <end position="125"/>
    </location>
</feature>
<organism evidence="2 3">
    <name type="scientific">Zhongshania aquimaris</name>
    <dbReference type="NCBI Taxonomy" id="2857107"/>
    <lineage>
        <taxon>Bacteria</taxon>
        <taxon>Pseudomonadati</taxon>
        <taxon>Pseudomonadota</taxon>
        <taxon>Gammaproteobacteria</taxon>
        <taxon>Cellvibrionales</taxon>
        <taxon>Spongiibacteraceae</taxon>
        <taxon>Zhongshania</taxon>
    </lineage>
</organism>
<evidence type="ECO:0000256" key="1">
    <source>
        <dbReference type="SAM" id="SignalP"/>
    </source>
</evidence>
<feature type="signal peptide" evidence="1">
    <location>
        <begin position="1"/>
        <end position="21"/>
    </location>
</feature>
<proteinExistence type="predicted"/>
<evidence type="ECO:0000313" key="3">
    <source>
        <dbReference type="Proteomes" id="UP001166291"/>
    </source>
</evidence>
<reference evidence="2" key="1">
    <citation type="submission" date="2021-07" db="EMBL/GenBank/DDBJ databases">
        <title>Zhongshania sp. CAU 1632 isolated from seawater.</title>
        <authorList>
            <person name="Kim W."/>
        </authorList>
    </citation>
    <scope>NUCLEOTIDE SEQUENCE</scope>
    <source>
        <strain evidence="2">CAU 1632</strain>
    </source>
</reference>
<comment type="caution">
    <text evidence="2">The sequence shown here is derived from an EMBL/GenBank/DDBJ whole genome shotgun (WGS) entry which is preliminary data.</text>
</comment>
<evidence type="ECO:0000313" key="2">
    <source>
        <dbReference type="EMBL" id="MBW2941985.1"/>
    </source>
</evidence>
<gene>
    <name evidence="2" type="ORF">KXJ70_14415</name>
</gene>
<accession>A0ABS6VUH9</accession>
<name>A0ABS6VUH9_9GAMM</name>